<name>A0A0A9AMI3_ARUDO</name>
<organism evidence="2">
    <name type="scientific">Arundo donax</name>
    <name type="common">Giant reed</name>
    <name type="synonym">Donax arundinaceus</name>
    <dbReference type="NCBI Taxonomy" id="35708"/>
    <lineage>
        <taxon>Eukaryota</taxon>
        <taxon>Viridiplantae</taxon>
        <taxon>Streptophyta</taxon>
        <taxon>Embryophyta</taxon>
        <taxon>Tracheophyta</taxon>
        <taxon>Spermatophyta</taxon>
        <taxon>Magnoliopsida</taxon>
        <taxon>Liliopsida</taxon>
        <taxon>Poales</taxon>
        <taxon>Poaceae</taxon>
        <taxon>PACMAD clade</taxon>
        <taxon>Arundinoideae</taxon>
        <taxon>Arundineae</taxon>
        <taxon>Arundo</taxon>
    </lineage>
</organism>
<feature type="region of interest" description="Disordered" evidence="1">
    <location>
        <begin position="1"/>
        <end position="21"/>
    </location>
</feature>
<evidence type="ECO:0000313" key="2">
    <source>
        <dbReference type="EMBL" id="JAD52366.1"/>
    </source>
</evidence>
<sequence>MVAAPRSRAASQDWAPVSRQTRWGAVEAAEQQETEGERRIHPLWFWRYSFSSISQHLGVA</sequence>
<evidence type="ECO:0000256" key="1">
    <source>
        <dbReference type="SAM" id="MobiDB-lite"/>
    </source>
</evidence>
<reference evidence="2" key="1">
    <citation type="submission" date="2014-09" db="EMBL/GenBank/DDBJ databases">
        <authorList>
            <person name="Magalhaes I.L.F."/>
            <person name="Oliveira U."/>
            <person name="Santos F.R."/>
            <person name="Vidigal T.H.D.A."/>
            <person name="Brescovit A.D."/>
            <person name="Santos A.J."/>
        </authorList>
    </citation>
    <scope>NUCLEOTIDE SEQUENCE</scope>
    <source>
        <tissue evidence="2">Shoot tissue taken approximately 20 cm above the soil surface</tissue>
    </source>
</reference>
<reference evidence="2" key="2">
    <citation type="journal article" date="2015" name="Data Brief">
        <title>Shoot transcriptome of the giant reed, Arundo donax.</title>
        <authorList>
            <person name="Barrero R.A."/>
            <person name="Guerrero F.D."/>
            <person name="Moolhuijzen P."/>
            <person name="Goolsby J.A."/>
            <person name="Tidwell J."/>
            <person name="Bellgard S.E."/>
            <person name="Bellgard M.I."/>
        </authorList>
    </citation>
    <scope>NUCLEOTIDE SEQUENCE</scope>
    <source>
        <tissue evidence="2">Shoot tissue taken approximately 20 cm above the soil surface</tissue>
    </source>
</reference>
<accession>A0A0A9AMI3</accession>
<dbReference type="AlphaFoldDB" id="A0A0A9AMI3"/>
<dbReference type="EMBL" id="GBRH01245529">
    <property type="protein sequence ID" value="JAD52366.1"/>
    <property type="molecule type" value="Transcribed_RNA"/>
</dbReference>
<protein>
    <submittedName>
        <fullName evidence="2">Uncharacterized protein</fullName>
    </submittedName>
</protein>
<proteinExistence type="predicted"/>